<dbReference type="Pfam" id="PF13561">
    <property type="entry name" value="adh_short_C2"/>
    <property type="match status" value="1"/>
</dbReference>
<name>A0ABT1XC92_9PROT</name>
<dbReference type="EMBL" id="JANJOU010000041">
    <property type="protein sequence ID" value="MCR0985751.1"/>
    <property type="molecule type" value="Genomic_DNA"/>
</dbReference>
<dbReference type="PANTHER" id="PTHR43639:SF1">
    <property type="entry name" value="SHORT-CHAIN DEHYDROGENASE_REDUCTASE FAMILY PROTEIN"/>
    <property type="match status" value="1"/>
</dbReference>
<evidence type="ECO:0000313" key="4">
    <source>
        <dbReference type="Proteomes" id="UP001524642"/>
    </source>
</evidence>
<dbReference type="Proteomes" id="UP001524642">
    <property type="component" value="Unassembled WGS sequence"/>
</dbReference>
<protein>
    <submittedName>
        <fullName evidence="3">SDR family oxidoreductase</fullName>
    </submittedName>
</protein>
<proteinExistence type="inferred from homology"/>
<comment type="similarity">
    <text evidence="1">Belongs to the short-chain dehydrogenases/reductases (SDR) family.</text>
</comment>
<evidence type="ECO:0000256" key="2">
    <source>
        <dbReference type="ARBA" id="ARBA00023002"/>
    </source>
</evidence>
<dbReference type="NCBIfam" id="NF009466">
    <property type="entry name" value="PRK12826.1-2"/>
    <property type="match status" value="1"/>
</dbReference>
<dbReference type="PANTHER" id="PTHR43639">
    <property type="entry name" value="OXIDOREDUCTASE, SHORT-CHAIN DEHYDROGENASE/REDUCTASE FAMILY (AFU_ORTHOLOGUE AFUA_5G02870)"/>
    <property type="match status" value="1"/>
</dbReference>
<dbReference type="InterPro" id="IPR020904">
    <property type="entry name" value="Sc_DH/Rdtase_CS"/>
</dbReference>
<accession>A0ABT1XC92</accession>
<organism evidence="3 4">
    <name type="scientific">Roseomonas populi</name>
    <dbReference type="NCBI Taxonomy" id="3121582"/>
    <lineage>
        <taxon>Bacteria</taxon>
        <taxon>Pseudomonadati</taxon>
        <taxon>Pseudomonadota</taxon>
        <taxon>Alphaproteobacteria</taxon>
        <taxon>Acetobacterales</taxon>
        <taxon>Roseomonadaceae</taxon>
        <taxon>Roseomonas</taxon>
    </lineage>
</organism>
<dbReference type="PRINTS" id="PR00080">
    <property type="entry name" value="SDRFAMILY"/>
</dbReference>
<comment type="caution">
    <text evidence="3">The sequence shown here is derived from an EMBL/GenBank/DDBJ whole genome shotgun (WGS) entry which is preliminary data.</text>
</comment>
<keyword evidence="4" id="KW-1185">Reference proteome</keyword>
<dbReference type="RefSeq" id="WP_257719396.1">
    <property type="nucleotide sequence ID" value="NZ_JANJOU010000041.1"/>
</dbReference>
<keyword evidence="2" id="KW-0560">Oxidoreductase</keyword>
<dbReference type="NCBIfam" id="NF005559">
    <property type="entry name" value="PRK07231.1"/>
    <property type="match status" value="1"/>
</dbReference>
<dbReference type="InterPro" id="IPR036291">
    <property type="entry name" value="NAD(P)-bd_dom_sf"/>
</dbReference>
<dbReference type="InterPro" id="IPR002347">
    <property type="entry name" value="SDR_fam"/>
</dbReference>
<evidence type="ECO:0000256" key="1">
    <source>
        <dbReference type="ARBA" id="ARBA00006484"/>
    </source>
</evidence>
<dbReference type="CDD" id="cd05358">
    <property type="entry name" value="GlcDH_SDR_c"/>
    <property type="match status" value="1"/>
</dbReference>
<evidence type="ECO:0000313" key="3">
    <source>
        <dbReference type="EMBL" id="MCR0985751.1"/>
    </source>
</evidence>
<sequence>MPETATRPILAGRRALVTGASSGIGFAVARGLAMAGAAVAVNYHSSREPAEKLVEEIRAAGGRAVALGADVSEEAEATRLVDDTVAELGGLDLLVANSGIQKDAPLGEMTLKDWQAVIGVNLTGQFLCCREAVRAFRAGPDRPNHARASIVCMSSVHELIPWAGHVNYAAAKGGVRMMMQTLAQELAPERIRVNAVAPGAIRTPINKEAWGTEEALEKLLRLIPYGRIGEPEDVARAVTWLLSDEAEYVTGTTLFVDGGMSLYPGFVGNG</sequence>
<gene>
    <name evidence="3" type="ORF">NRP21_27230</name>
</gene>
<dbReference type="PROSITE" id="PS00061">
    <property type="entry name" value="ADH_SHORT"/>
    <property type="match status" value="1"/>
</dbReference>
<dbReference type="Gene3D" id="3.40.50.720">
    <property type="entry name" value="NAD(P)-binding Rossmann-like Domain"/>
    <property type="match status" value="1"/>
</dbReference>
<dbReference type="SUPFAM" id="SSF51735">
    <property type="entry name" value="NAD(P)-binding Rossmann-fold domains"/>
    <property type="match status" value="1"/>
</dbReference>
<dbReference type="PRINTS" id="PR00081">
    <property type="entry name" value="GDHRDH"/>
</dbReference>
<reference evidence="3 4" key="1">
    <citation type="submission" date="2022-06" db="EMBL/GenBank/DDBJ databases">
        <title>Roseomonas CN29.</title>
        <authorList>
            <person name="Cheng Y."/>
            <person name="He X."/>
        </authorList>
    </citation>
    <scope>NUCLEOTIDE SEQUENCE [LARGE SCALE GENOMIC DNA]</scope>
    <source>
        <strain evidence="3 4">CN29</strain>
    </source>
</reference>